<keyword evidence="4" id="KW-1185">Reference proteome</keyword>
<dbReference type="EMBL" id="UYWY01028802">
    <property type="protein sequence ID" value="VDM51553.1"/>
    <property type="molecule type" value="Genomic_DNA"/>
</dbReference>
<feature type="domain" description="PLOD1-3-like GT" evidence="2">
    <location>
        <begin position="28"/>
        <end position="72"/>
    </location>
</feature>
<name>A0A183VHL2_TOXCA</name>
<organism evidence="4 5">
    <name type="scientific">Toxocara canis</name>
    <name type="common">Canine roundworm</name>
    <dbReference type="NCBI Taxonomy" id="6265"/>
    <lineage>
        <taxon>Eukaryota</taxon>
        <taxon>Metazoa</taxon>
        <taxon>Ecdysozoa</taxon>
        <taxon>Nematoda</taxon>
        <taxon>Chromadorea</taxon>
        <taxon>Rhabditida</taxon>
        <taxon>Spirurina</taxon>
        <taxon>Ascaridomorpha</taxon>
        <taxon>Ascaridoidea</taxon>
        <taxon>Toxocaridae</taxon>
        <taxon>Toxocara</taxon>
    </lineage>
</organism>
<dbReference type="InterPro" id="IPR057589">
    <property type="entry name" value="GT_PLOD"/>
</dbReference>
<evidence type="ECO:0000256" key="1">
    <source>
        <dbReference type="SAM" id="SignalP"/>
    </source>
</evidence>
<dbReference type="WBParaSite" id="TCNE_0002023601-mRNA-1">
    <property type="protein sequence ID" value="TCNE_0002023601-mRNA-1"/>
    <property type="gene ID" value="TCNE_0002023601"/>
</dbReference>
<feature type="signal peptide" evidence="1">
    <location>
        <begin position="1"/>
        <end position="22"/>
    </location>
</feature>
<reference evidence="5" key="1">
    <citation type="submission" date="2016-06" db="UniProtKB">
        <authorList>
            <consortium name="WormBaseParasite"/>
        </authorList>
    </citation>
    <scope>IDENTIFICATION</scope>
</reference>
<dbReference type="Proteomes" id="UP000050794">
    <property type="component" value="Unassembled WGS sequence"/>
</dbReference>
<feature type="chain" id="PRO_5044553793" evidence="1">
    <location>
        <begin position="23"/>
        <end position="93"/>
    </location>
</feature>
<accession>A0A183VHL2</accession>
<sequence length="93" mass="10823">MGDSNWKRWIVIVCAFVVSIQAEHVQRPSLVVVTVATDETDGLIRLRRSAEAYGIKLNVFGLGEQWAGGDTRIEQVWYFMRSLRLERPDRFRR</sequence>
<evidence type="ECO:0000259" key="2">
    <source>
        <dbReference type="Pfam" id="PF25342"/>
    </source>
</evidence>
<keyword evidence="1" id="KW-0732">Signal</keyword>
<proteinExistence type="predicted"/>
<evidence type="ECO:0000313" key="3">
    <source>
        <dbReference type="EMBL" id="VDM51553.1"/>
    </source>
</evidence>
<reference evidence="3 4" key="2">
    <citation type="submission" date="2018-11" db="EMBL/GenBank/DDBJ databases">
        <authorList>
            <consortium name="Pathogen Informatics"/>
        </authorList>
    </citation>
    <scope>NUCLEOTIDE SEQUENCE [LARGE SCALE GENOMIC DNA]</scope>
</reference>
<evidence type="ECO:0000313" key="5">
    <source>
        <dbReference type="WBParaSite" id="TCNE_0002023601-mRNA-1"/>
    </source>
</evidence>
<evidence type="ECO:0000313" key="4">
    <source>
        <dbReference type="Proteomes" id="UP000050794"/>
    </source>
</evidence>
<gene>
    <name evidence="3" type="ORF">TCNE_LOCUS20232</name>
</gene>
<dbReference type="Pfam" id="PF25342">
    <property type="entry name" value="GT_PLOD"/>
    <property type="match status" value="1"/>
</dbReference>
<protein>
    <submittedName>
        <fullName evidence="5">VWA domain-containing protein</fullName>
    </submittedName>
</protein>
<dbReference type="AlphaFoldDB" id="A0A183VHL2"/>